<accession>A0A510X6L6</accession>
<evidence type="ECO:0008006" key="8">
    <source>
        <dbReference type="Google" id="ProtNLM"/>
    </source>
</evidence>
<keyword evidence="1" id="KW-1003">Cell membrane</keyword>
<evidence type="ECO:0000256" key="4">
    <source>
        <dbReference type="ARBA" id="ARBA00022989"/>
    </source>
</evidence>
<dbReference type="GO" id="GO:0015221">
    <property type="term" value="F:lipopolysaccharide transmembrane transporter activity"/>
    <property type="evidence" value="ECO:0007669"/>
    <property type="project" value="InterPro"/>
</dbReference>
<dbReference type="GO" id="GO:0005886">
    <property type="term" value="C:plasma membrane"/>
    <property type="evidence" value="ECO:0007669"/>
    <property type="project" value="InterPro"/>
</dbReference>
<dbReference type="PANTHER" id="PTHR37481">
    <property type="entry name" value="LIPOPOLYSACCHARIDE EXPORT SYSTEM PROTEIN LPTC"/>
    <property type="match status" value="1"/>
</dbReference>
<keyword evidence="7" id="KW-1185">Reference proteome</keyword>
<dbReference type="InterPro" id="IPR052363">
    <property type="entry name" value="LPS_export_LptC"/>
</dbReference>
<reference evidence="6 7" key="1">
    <citation type="submission" date="2019-07" db="EMBL/GenBank/DDBJ databases">
        <title>Whole genome shotgun sequence of Halomonas pacifica NBRC 102220.</title>
        <authorList>
            <person name="Hosoyama A."/>
            <person name="Uohara A."/>
            <person name="Ohji S."/>
            <person name="Ichikawa N."/>
        </authorList>
    </citation>
    <scope>NUCLEOTIDE SEQUENCE [LARGE SCALE GENOMIC DNA]</scope>
    <source>
        <strain evidence="6 7">NBRC 102220</strain>
    </source>
</reference>
<evidence type="ECO:0000256" key="3">
    <source>
        <dbReference type="ARBA" id="ARBA00022692"/>
    </source>
</evidence>
<sequence>MTTAERLATPLVRRLALLLLLLALGGVLVLLTDRQPTPPGPVPQDEAGEPDYYLEQAELVRYDAEGLAHQRLNSPRLVHTPHDDVLRAETPRAELLDNAGRRWTVRGERGTLADQRLTLSGDARLNAPDAGWRLDTQELHLNTRTGHAWSDVPARFEAPPQHVEAERFEAWLEDERLHLEGRVHGHHPPARQ</sequence>
<organism evidence="6 7">
    <name type="scientific">Bisbaumannia pacifica</name>
    <dbReference type="NCBI Taxonomy" id="77098"/>
    <lineage>
        <taxon>Bacteria</taxon>
        <taxon>Pseudomonadati</taxon>
        <taxon>Pseudomonadota</taxon>
        <taxon>Gammaproteobacteria</taxon>
        <taxon>Oceanospirillales</taxon>
        <taxon>Halomonadaceae</taxon>
        <taxon>Bisbaumannia</taxon>
    </lineage>
</organism>
<dbReference type="NCBIfam" id="TIGR04409">
    <property type="entry name" value="LptC_YrbK"/>
    <property type="match status" value="1"/>
</dbReference>
<keyword evidence="2" id="KW-0997">Cell inner membrane</keyword>
<dbReference type="Proteomes" id="UP000321275">
    <property type="component" value="Unassembled WGS sequence"/>
</dbReference>
<dbReference type="InterPro" id="IPR026265">
    <property type="entry name" value="LptC"/>
</dbReference>
<evidence type="ECO:0000256" key="2">
    <source>
        <dbReference type="ARBA" id="ARBA00022519"/>
    </source>
</evidence>
<gene>
    <name evidence="6" type="ORF">HPA02_13450</name>
</gene>
<comment type="caution">
    <text evidence="6">The sequence shown here is derived from an EMBL/GenBank/DDBJ whole genome shotgun (WGS) entry which is preliminary data.</text>
</comment>
<evidence type="ECO:0000313" key="7">
    <source>
        <dbReference type="Proteomes" id="UP000321275"/>
    </source>
</evidence>
<proteinExistence type="predicted"/>
<keyword evidence="4" id="KW-1133">Transmembrane helix</keyword>
<dbReference type="OrthoDB" id="6118108at2"/>
<protein>
    <recommendedName>
        <fullName evidence="8">LPS export ABC transporter periplasmic protein LptC</fullName>
    </recommendedName>
</protein>
<dbReference type="Gene3D" id="2.60.450.10">
    <property type="entry name" value="Lipopolysaccharide (LPS) transport protein A like domain"/>
    <property type="match status" value="1"/>
</dbReference>
<evidence type="ECO:0000313" key="6">
    <source>
        <dbReference type="EMBL" id="GEK47062.1"/>
    </source>
</evidence>
<dbReference type="InterPro" id="IPR010664">
    <property type="entry name" value="LipoPS_assembly_LptC-rel"/>
</dbReference>
<dbReference type="PANTHER" id="PTHR37481:SF1">
    <property type="entry name" value="LIPOPOLYSACCHARIDE EXPORT SYSTEM PROTEIN LPTC"/>
    <property type="match status" value="1"/>
</dbReference>
<evidence type="ECO:0000256" key="5">
    <source>
        <dbReference type="ARBA" id="ARBA00023136"/>
    </source>
</evidence>
<keyword evidence="3" id="KW-0812">Transmembrane</keyword>
<dbReference type="RefSeq" id="WP_146802326.1">
    <property type="nucleotide sequence ID" value="NZ_BJUK01000011.1"/>
</dbReference>
<name>A0A510X6L6_9GAMM</name>
<dbReference type="EMBL" id="BJUK01000011">
    <property type="protein sequence ID" value="GEK47062.1"/>
    <property type="molecule type" value="Genomic_DNA"/>
</dbReference>
<dbReference type="Pfam" id="PF06835">
    <property type="entry name" value="LptC"/>
    <property type="match status" value="1"/>
</dbReference>
<dbReference type="GO" id="GO:0030288">
    <property type="term" value="C:outer membrane-bounded periplasmic space"/>
    <property type="evidence" value="ECO:0007669"/>
    <property type="project" value="TreeGrafter"/>
</dbReference>
<dbReference type="AlphaFoldDB" id="A0A510X6L6"/>
<evidence type="ECO:0000256" key="1">
    <source>
        <dbReference type="ARBA" id="ARBA00022475"/>
    </source>
</evidence>
<dbReference type="GO" id="GO:0017089">
    <property type="term" value="F:glycolipid transfer activity"/>
    <property type="evidence" value="ECO:0007669"/>
    <property type="project" value="TreeGrafter"/>
</dbReference>
<keyword evidence="5" id="KW-0472">Membrane</keyword>